<keyword evidence="1" id="KW-0812">Transmembrane</keyword>
<proteinExistence type="predicted"/>
<dbReference type="RefSeq" id="WP_019375570.1">
    <property type="nucleotide sequence ID" value="NZ_CP033049.1"/>
</dbReference>
<dbReference type="InterPro" id="IPR025426">
    <property type="entry name" value="DUF4305"/>
</dbReference>
<evidence type="ECO:0000313" key="3">
    <source>
        <dbReference type="Proteomes" id="UP000621631"/>
    </source>
</evidence>
<keyword evidence="1" id="KW-1133">Transmembrane helix</keyword>
<comment type="caution">
    <text evidence="2">The sequence shown here is derived from an EMBL/GenBank/DDBJ whole genome shotgun (WGS) entry which is preliminary data.</text>
</comment>
<accession>A0ABR7VRZ7</accession>
<dbReference type="EMBL" id="JACWEZ010000022">
    <property type="protein sequence ID" value="MBD1224656.1"/>
    <property type="molecule type" value="Genomic_DNA"/>
</dbReference>
<gene>
    <name evidence="2" type="ORF">IC602_18735</name>
</gene>
<dbReference type="Pfam" id="PF14146">
    <property type="entry name" value="DUF4305"/>
    <property type="match status" value="1"/>
</dbReference>
<name>A0ABR7VRZ7_VIRHA</name>
<protein>
    <submittedName>
        <fullName evidence="2">YdiK family protein</fullName>
    </submittedName>
</protein>
<keyword evidence="3" id="KW-1185">Reference proteome</keyword>
<dbReference type="Proteomes" id="UP000621631">
    <property type="component" value="Unassembled WGS sequence"/>
</dbReference>
<evidence type="ECO:0000256" key="1">
    <source>
        <dbReference type="SAM" id="Phobius"/>
    </source>
</evidence>
<feature type="transmembrane region" description="Helical" evidence="1">
    <location>
        <begin position="7"/>
        <end position="25"/>
    </location>
</feature>
<feature type="transmembrane region" description="Helical" evidence="1">
    <location>
        <begin position="31"/>
        <end position="54"/>
    </location>
</feature>
<sequence length="66" mass="7582">MKISPRTMAIIYFAMGIFFTYIAIISAGDTIWNVTTMVLALFATLEIGVGIRLIRLHYRMKNKKKK</sequence>
<reference evidence="2 3" key="1">
    <citation type="submission" date="2020-09" db="EMBL/GenBank/DDBJ databases">
        <title>Draft Genome Sequences of Oil-Oxidizing Bacteria Halomonas titanicae, Marinobacter lutaoensis, and Virgibacillus halodenitrificans Isolated from Highly Saline Environments.</title>
        <authorList>
            <person name="Grouzdev D.S."/>
            <person name="Sokolova D.S."/>
            <person name="Semenova E.M."/>
            <person name="Borzenkov I.A."/>
            <person name="Bidzhieva S.K."/>
            <person name="Poltaraus A.B."/>
            <person name="Nazina T.N."/>
        </authorList>
    </citation>
    <scope>NUCLEOTIDE SEQUENCE [LARGE SCALE GENOMIC DNA]</scope>
    <source>
        <strain evidence="2 3">VKM B-3472D</strain>
    </source>
</reference>
<keyword evidence="1" id="KW-0472">Membrane</keyword>
<evidence type="ECO:0000313" key="2">
    <source>
        <dbReference type="EMBL" id="MBD1224656.1"/>
    </source>
</evidence>
<organism evidence="2 3">
    <name type="scientific">Virgibacillus halodenitrificans</name>
    <name type="common">Bacillus halodenitrificans</name>
    <dbReference type="NCBI Taxonomy" id="1482"/>
    <lineage>
        <taxon>Bacteria</taxon>
        <taxon>Bacillati</taxon>
        <taxon>Bacillota</taxon>
        <taxon>Bacilli</taxon>
        <taxon>Bacillales</taxon>
        <taxon>Bacillaceae</taxon>
        <taxon>Virgibacillus</taxon>
    </lineage>
</organism>